<keyword evidence="1" id="KW-0472">Membrane</keyword>
<keyword evidence="1" id="KW-1133">Transmembrane helix</keyword>
<name>A0ABN7NUU8_TIMPD</name>
<dbReference type="InterPro" id="IPR052728">
    <property type="entry name" value="O2_lipid_transport_reg"/>
</dbReference>
<evidence type="ECO:0000313" key="3">
    <source>
        <dbReference type="Proteomes" id="UP001153148"/>
    </source>
</evidence>
<dbReference type="Proteomes" id="UP001153148">
    <property type="component" value="Unassembled WGS sequence"/>
</dbReference>
<dbReference type="PANTHER" id="PTHR11161:SF0">
    <property type="entry name" value="O-ACYLTRANSFERASE LIKE PROTEIN"/>
    <property type="match status" value="1"/>
</dbReference>
<organism evidence="2 3">
    <name type="scientific">Timema podura</name>
    <name type="common">Walking stick</name>
    <dbReference type="NCBI Taxonomy" id="61482"/>
    <lineage>
        <taxon>Eukaryota</taxon>
        <taxon>Metazoa</taxon>
        <taxon>Ecdysozoa</taxon>
        <taxon>Arthropoda</taxon>
        <taxon>Hexapoda</taxon>
        <taxon>Insecta</taxon>
        <taxon>Pterygota</taxon>
        <taxon>Neoptera</taxon>
        <taxon>Polyneoptera</taxon>
        <taxon>Phasmatodea</taxon>
        <taxon>Timematodea</taxon>
        <taxon>Timematoidea</taxon>
        <taxon>Timematidae</taxon>
        <taxon>Timema</taxon>
    </lineage>
</organism>
<accession>A0ABN7NUU8</accession>
<dbReference type="EMBL" id="CAJPIN010007680">
    <property type="protein sequence ID" value="CAG2058635.1"/>
    <property type="molecule type" value="Genomic_DNA"/>
</dbReference>
<reference evidence="2" key="1">
    <citation type="submission" date="2021-03" db="EMBL/GenBank/DDBJ databases">
        <authorList>
            <person name="Tran Van P."/>
        </authorList>
    </citation>
    <scope>NUCLEOTIDE SEQUENCE</scope>
</reference>
<evidence type="ECO:0000256" key="1">
    <source>
        <dbReference type="SAM" id="Phobius"/>
    </source>
</evidence>
<feature type="transmembrane region" description="Helical" evidence="1">
    <location>
        <begin position="43"/>
        <end position="67"/>
    </location>
</feature>
<proteinExistence type="predicted"/>
<gene>
    <name evidence="2" type="ORF">TPAB3V08_LOCUS5604</name>
</gene>
<comment type="caution">
    <text evidence="2">The sequence shown here is derived from an EMBL/GenBank/DDBJ whole genome shotgun (WGS) entry which is preliminary data.</text>
</comment>
<dbReference type="PANTHER" id="PTHR11161">
    <property type="entry name" value="O-ACYLTRANSFERASE"/>
    <property type="match status" value="1"/>
</dbReference>
<sequence>LLQPLSRLTYCAYLCHFTFLLLNTGLAKTTGYITVYTVVREYLGNMVLTLVTAAALSLTFEIPFLILDKNFLTRRTPAAASKPLTRDQARASVEAYISRDPEKNMLQDAEKHAESAATGSRVEELKSYTNQGFHH</sequence>
<keyword evidence="3" id="KW-1185">Reference proteome</keyword>
<evidence type="ECO:0000313" key="2">
    <source>
        <dbReference type="EMBL" id="CAG2058635.1"/>
    </source>
</evidence>
<keyword evidence="1" id="KW-0812">Transmembrane</keyword>
<protein>
    <submittedName>
        <fullName evidence="2">Uncharacterized protein</fullName>
    </submittedName>
</protein>
<feature type="non-terminal residue" evidence="2">
    <location>
        <position position="1"/>
    </location>
</feature>